<gene>
    <name evidence="12" type="ORF">ADN01_05180</name>
</gene>
<keyword evidence="5 10" id="KW-0274">FAD</keyword>
<dbReference type="InterPro" id="IPR008219">
    <property type="entry name" value="PRODH_bac_arc"/>
</dbReference>
<evidence type="ECO:0000256" key="8">
    <source>
        <dbReference type="ARBA" id="ARBA00048779"/>
    </source>
</evidence>
<feature type="binding site" evidence="9">
    <location>
        <position position="299"/>
    </location>
    <ligand>
        <name>substrate</name>
    </ligand>
</feature>
<dbReference type="AlphaFoldDB" id="A0A0P6Y367"/>
<feature type="binding site" evidence="9">
    <location>
        <position position="96"/>
    </location>
    <ligand>
        <name>substrate</name>
    </ligand>
</feature>
<dbReference type="GO" id="GO:0004657">
    <property type="term" value="F:proline dehydrogenase activity"/>
    <property type="evidence" value="ECO:0007669"/>
    <property type="project" value="UniProtKB-EC"/>
</dbReference>
<dbReference type="EMBL" id="LGCM01000020">
    <property type="protein sequence ID" value="KPL86998.1"/>
    <property type="molecule type" value="Genomic_DNA"/>
</dbReference>
<comment type="pathway">
    <text evidence="1">Amino-acid degradation; L-proline degradation into L-glutamate; L-glutamate from L-proline: step 1/2.</text>
</comment>
<evidence type="ECO:0000313" key="13">
    <source>
        <dbReference type="Proteomes" id="UP000050501"/>
    </source>
</evidence>
<dbReference type="Proteomes" id="UP000050501">
    <property type="component" value="Unassembled WGS sequence"/>
</dbReference>
<reference evidence="12 13" key="1">
    <citation type="submission" date="2015-07" db="EMBL/GenBank/DDBJ databases">
        <title>Genome sequence of Levilinea saccharolytica DSM 16555.</title>
        <authorList>
            <person name="Hemp J."/>
            <person name="Ward L.M."/>
            <person name="Pace L.A."/>
            <person name="Fischer W.W."/>
        </authorList>
    </citation>
    <scope>NUCLEOTIDE SEQUENCE [LARGE SCALE GENOMIC DNA]</scope>
    <source>
        <strain evidence="12 13">KIBI-1</strain>
    </source>
</reference>
<feature type="binding site" evidence="10">
    <location>
        <begin position="183"/>
        <end position="185"/>
    </location>
    <ligand>
        <name>FAD</name>
        <dbReference type="ChEBI" id="CHEBI:57692"/>
    </ligand>
</feature>
<feature type="binding site" evidence="10">
    <location>
        <position position="159"/>
    </location>
    <ligand>
        <name>FAD</name>
        <dbReference type="ChEBI" id="CHEBI:57692"/>
    </ligand>
</feature>
<evidence type="ECO:0000256" key="3">
    <source>
        <dbReference type="ARBA" id="ARBA00022630"/>
    </source>
</evidence>
<evidence type="ECO:0000256" key="4">
    <source>
        <dbReference type="ARBA" id="ARBA00022741"/>
    </source>
</evidence>
<evidence type="ECO:0000256" key="10">
    <source>
        <dbReference type="PIRSR" id="PIRSR000196-2"/>
    </source>
</evidence>
<name>A0A0P6Y367_9CHLR</name>
<evidence type="ECO:0000256" key="6">
    <source>
        <dbReference type="ARBA" id="ARBA00023002"/>
    </source>
</evidence>
<feature type="domain" description="Proline dehydrogenase" evidence="11">
    <location>
        <begin position="42"/>
        <end position="310"/>
    </location>
</feature>
<dbReference type="EC" id="1.5.5.2" evidence="2"/>
<evidence type="ECO:0000256" key="7">
    <source>
        <dbReference type="ARBA" id="ARBA00023062"/>
    </source>
</evidence>
<dbReference type="InterPro" id="IPR029041">
    <property type="entry name" value="FAD-linked_oxidoreductase-like"/>
</dbReference>
<dbReference type="Gene3D" id="3.20.20.220">
    <property type="match status" value="1"/>
</dbReference>
<keyword evidence="4 10" id="KW-0547">Nucleotide-binding</keyword>
<evidence type="ECO:0000259" key="11">
    <source>
        <dbReference type="Pfam" id="PF01619"/>
    </source>
</evidence>
<evidence type="ECO:0000256" key="2">
    <source>
        <dbReference type="ARBA" id="ARBA00012695"/>
    </source>
</evidence>
<feature type="binding site" evidence="10">
    <location>
        <begin position="237"/>
        <end position="238"/>
    </location>
    <ligand>
        <name>FAD</name>
        <dbReference type="ChEBI" id="CHEBI:57692"/>
    </ligand>
</feature>
<dbReference type="GO" id="GO:0000166">
    <property type="term" value="F:nucleotide binding"/>
    <property type="evidence" value="ECO:0007669"/>
    <property type="project" value="UniProtKB-KW"/>
</dbReference>
<dbReference type="GO" id="GO:0010133">
    <property type="term" value="P:L-proline catabolic process to L-glutamate"/>
    <property type="evidence" value="ECO:0007669"/>
    <property type="project" value="UniProtKB-UniPathway"/>
</dbReference>
<dbReference type="InterPro" id="IPR002872">
    <property type="entry name" value="Proline_DH_dom"/>
</dbReference>
<dbReference type="PANTHER" id="PTHR13914:SF0">
    <property type="entry name" value="PROLINE DEHYDROGENASE 1, MITOCHONDRIAL"/>
    <property type="match status" value="1"/>
</dbReference>
<keyword evidence="13" id="KW-1185">Reference proteome</keyword>
<dbReference type="SUPFAM" id="SSF51730">
    <property type="entry name" value="FAD-linked oxidoreductase"/>
    <property type="match status" value="1"/>
</dbReference>
<feature type="binding site" evidence="9">
    <location>
        <position position="300"/>
    </location>
    <ligand>
        <name>substrate</name>
    </ligand>
</feature>
<sequence length="318" mass="35605">MLRGFFILLSKVPWAQRVITRWGVARRAARRFVAGDTIADALQAALALNQAGMQVSLDPLGENTTHAEGAEAAAQEILTLLDSLHAHELRANVSIKLSQLGLALDENLCRQLLGKILARAGERGVFIRIDMEDASLTERTLEMFHWARQQSEGVGVVIQAYLYRSEADLMRLREVQGKVRLCKGAYREGADVAFPQKSAVNRNYDHLVKVLLESARAAGTPLLSADGRTPPLAAVATHDPARIAFAEAEMARQGLPKGSVEFQMLYGIRRDLQETLVRQGHAVRVYVPYGTHWYPYFMRRLAERPENVRFFLSNLFRK</sequence>
<keyword evidence="3" id="KW-0285">Flavoprotein</keyword>
<dbReference type="STRING" id="229921.ADN01_05180"/>
<comment type="caution">
    <text evidence="12">The sequence shown here is derived from an EMBL/GenBank/DDBJ whole genome shotgun (WGS) entry which is preliminary data.</text>
</comment>
<evidence type="ECO:0000256" key="1">
    <source>
        <dbReference type="ARBA" id="ARBA00004739"/>
    </source>
</evidence>
<organism evidence="12 13">
    <name type="scientific">Levilinea saccharolytica</name>
    <dbReference type="NCBI Taxonomy" id="229921"/>
    <lineage>
        <taxon>Bacteria</taxon>
        <taxon>Bacillati</taxon>
        <taxon>Chloroflexota</taxon>
        <taxon>Anaerolineae</taxon>
        <taxon>Anaerolineales</taxon>
        <taxon>Anaerolineaceae</taxon>
        <taxon>Levilinea</taxon>
    </lineage>
</organism>
<protein>
    <recommendedName>
        <fullName evidence="2">proline dehydrogenase</fullName>
        <ecNumber evidence="2">1.5.5.2</ecNumber>
    </recommendedName>
</protein>
<accession>A0A0P6Y367</accession>
<dbReference type="PANTHER" id="PTHR13914">
    <property type="entry name" value="PROLINE OXIDASE"/>
    <property type="match status" value="1"/>
</dbReference>
<dbReference type="PIRSF" id="PIRSF000196">
    <property type="entry name" value="Pro_dehydrog"/>
    <property type="match status" value="1"/>
</dbReference>
<feature type="binding site" evidence="10">
    <location>
        <position position="131"/>
    </location>
    <ligand>
        <name>FAD</name>
        <dbReference type="ChEBI" id="CHEBI:57692"/>
    </ligand>
</feature>
<feature type="binding site" evidence="10">
    <location>
        <position position="197"/>
    </location>
    <ligand>
        <name>FAD</name>
        <dbReference type="ChEBI" id="CHEBI:57692"/>
    </ligand>
</feature>
<evidence type="ECO:0000256" key="9">
    <source>
        <dbReference type="PIRSR" id="PIRSR000196-1"/>
    </source>
</evidence>
<proteinExistence type="predicted"/>
<comment type="cofactor">
    <cofactor evidence="10">
        <name>FAD</name>
        <dbReference type="ChEBI" id="CHEBI:57692"/>
    </cofactor>
    <text evidence="10">Binds 1 FAD per subunit.</text>
</comment>
<keyword evidence="7" id="KW-0642">Proline metabolism</keyword>
<dbReference type="UniPathway" id="UPA00261">
    <property type="reaction ID" value="UER00373"/>
</dbReference>
<evidence type="ECO:0000313" key="12">
    <source>
        <dbReference type="EMBL" id="KPL86998.1"/>
    </source>
</evidence>
<comment type="catalytic activity">
    <reaction evidence="8">
        <text>L-proline + a quinone = (S)-1-pyrroline-5-carboxylate + a quinol + H(+)</text>
        <dbReference type="Rhea" id="RHEA:23784"/>
        <dbReference type="ChEBI" id="CHEBI:15378"/>
        <dbReference type="ChEBI" id="CHEBI:17388"/>
        <dbReference type="ChEBI" id="CHEBI:24646"/>
        <dbReference type="ChEBI" id="CHEBI:60039"/>
        <dbReference type="ChEBI" id="CHEBI:132124"/>
        <dbReference type="EC" id="1.5.5.2"/>
    </reaction>
</comment>
<evidence type="ECO:0000256" key="5">
    <source>
        <dbReference type="ARBA" id="ARBA00022827"/>
    </source>
</evidence>
<dbReference type="Pfam" id="PF01619">
    <property type="entry name" value="Pro_dh"/>
    <property type="match status" value="1"/>
</dbReference>
<dbReference type="RefSeq" id="WP_075070984.1">
    <property type="nucleotide sequence ID" value="NZ_LGCM01000020.1"/>
</dbReference>
<keyword evidence="6" id="KW-0560">Oxidoreductase</keyword>
<dbReference type="InterPro" id="IPR015659">
    <property type="entry name" value="Proline_oxidase"/>
</dbReference>
<dbReference type="PATRIC" id="fig|229921.5.peg.2081"/>